<keyword evidence="2" id="KW-1185">Reference proteome</keyword>
<dbReference type="AlphaFoldDB" id="A0AAN9SCM0"/>
<evidence type="ECO:0000313" key="1">
    <source>
        <dbReference type="EMBL" id="KAK7394128.1"/>
    </source>
</evidence>
<protein>
    <submittedName>
        <fullName evidence="1">Uncharacterized protein</fullName>
    </submittedName>
</protein>
<reference evidence="1 2" key="1">
    <citation type="submission" date="2024-01" db="EMBL/GenBank/DDBJ databases">
        <title>The genomes of 5 underutilized Papilionoideae crops provide insights into root nodulation and disease resistanc.</title>
        <authorList>
            <person name="Jiang F."/>
        </authorList>
    </citation>
    <scope>NUCLEOTIDE SEQUENCE [LARGE SCALE GENOMIC DNA]</scope>
    <source>
        <strain evidence="1">DUOXIRENSHENG_FW03</strain>
        <tissue evidence="1">Leaves</tissue>
    </source>
</reference>
<proteinExistence type="predicted"/>
<gene>
    <name evidence="1" type="ORF">VNO78_14647</name>
</gene>
<comment type="caution">
    <text evidence="1">The sequence shown here is derived from an EMBL/GenBank/DDBJ whole genome shotgun (WGS) entry which is preliminary data.</text>
</comment>
<organism evidence="1 2">
    <name type="scientific">Psophocarpus tetragonolobus</name>
    <name type="common">Winged bean</name>
    <name type="synonym">Dolichos tetragonolobus</name>
    <dbReference type="NCBI Taxonomy" id="3891"/>
    <lineage>
        <taxon>Eukaryota</taxon>
        <taxon>Viridiplantae</taxon>
        <taxon>Streptophyta</taxon>
        <taxon>Embryophyta</taxon>
        <taxon>Tracheophyta</taxon>
        <taxon>Spermatophyta</taxon>
        <taxon>Magnoliopsida</taxon>
        <taxon>eudicotyledons</taxon>
        <taxon>Gunneridae</taxon>
        <taxon>Pentapetalae</taxon>
        <taxon>rosids</taxon>
        <taxon>fabids</taxon>
        <taxon>Fabales</taxon>
        <taxon>Fabaceae</taxon>
        <taxon>Papilionoideae</taxon>
        <taxon>50 kb inversion clade</taxon>
        <taxon>NPAAA clade</taxon>
        <taxon>indigoferoid/millettioid clade</taxon>
        <taxon>Phaseoleae</taxon>
        <taxon>Psophocarpus</taxon>
    </lineage>
</organism>
<dbReference type="EMBL" id="JAYMYS010000004">
    <property type="protein sequence ID" value="KAK7394128.1"/>
    <property type="molecule type" value="Genomic_DNA"/>
</dbReference>
<dbReference type="Proteomes" id="UP001386955">
    <property type="component" value="Unassembled WGS sequence"/>
</dbReference>
<sequence length="176" mass="19273">MMCELKCLLGLYEDNQYGHRIINILLAKGRCPLSSLLLRLVSPLFILLLPGGIFRDMRDQGRDELVPPLFFNFSFHKPFNFELRAEKRLEEKIIVLPLNNLSDLVGDDGVVMDREVSVVGGVSSTIGEDEVVGARAGATEEKGNIVAEDKVDDSVDVAFAVELVKGMGVVDVLVAG</sequence>
<accession>A0AAN9SCM0</accession>
<evidence type="ECO:0000313" key="2">
    <source>
        <dbReference type="Proteomes" id="UP001386955"/>
    </source>
</evidence>
<name>A0AAN9SCM0_PSOTE</name>